<feature type="non-terminal residue" evidence="2">
    <location>
        <position position="358"/>
    </location>
</feature>
<dbReference type="EMBL" id="JAMXFA010000060">
    <property type="protein sequence ID" value="MCT7981304.1"/>
    <property type="molecule type" value="Genomic_DNA"/>
</dbReference>
<dbReference type="SMART" id="SM00028">
    <property type="entry name" value="TPR"/>
    <property type="match status" value="4"/>
</dbReference>
<evidence type="ECO:0000256" key="1">
    <source>
        <dbReference type="SAM" id="MobiDB-lite"/>
    </source>
</evidence>
<feature type="region of interest" description="Disordered" evidence="1">
    <location>
        <begin position="238"/>
        <end position="262"/>
    </location>
</feature>
<keyword evidence="3" id="KW-1185">Reference proteome</keyword>
<evidence type="ECO:0000313" key="3">
    <source>
        <dbReference type="Proteomes" id="UP001525961"/>
    </source>
</evidence>
<dbReference type="Pfam" id="PF13424">
    <property type="entry name" value="TPR_12"/>
    <property type="match status" value="1"/>
</dbReference>
<dbReference type="SUPFAM" id="SSF48452">
    <property type="entry name" value="TPR-like"/>
    <property type="match status" value="1"/>
</dbReference>
<proteinExistence type="predicted"/>
<gene>
    <name evidence="2" type="ORF">NG792_26620</name>
</gene>
<dbReference type="RefSeq" id="WP_261237501.1">
    <property type="nucleotide sequence ID" value="NZ_JAMXFA010000060.1"/>
</dbReference>
<sequence length="358" mass="40017">WGVLGDIQRNRGNWDEAERLYQQSLQVMTELGDRSGMATSWGVLGDIQRNRGNWDEAERLYQQSLQVMTELGDRSGMGTSYNLLAFVHLHSNKIPEALANWRAGLEVCPPAKFPVEALELGRRLGDTAFDLQDWETAIEGYEAAIAAVETSCTLTESYTEKQKRREAQIEVYEKLVQACINAGDMGKALASVERSKSRNLIELVSNRELYPKGDVPLELLEQLDLLRREVTAKQRLLESLDNPSNSDPGGAGGIGQRGSTSGSFTPDVIATLRQEYQEAKQALTQLLDILKTYDPNFSLTQRVEPMQFSEIQGLLDQETLLMEWYLTREGIYTFVVFGGEPPQPDGVAKGGLRELEPL</sequence>
<dbReference type="Proteomes" id="UP001525961">
    <property type="component" value="Unassembled WGS sequence"/>
</dbReference>
<dbReference type="Gene3D" id="1.25.40.10">
    <property type="entry name" value="Tetratricopeptide repeat domain"/>
    <property type="match status" value="1"/>
</dbReference>
<feature type="non-terminal residue" evidence="2">
    <location>
        <position position="1"/>
    </location>
</feature>
<organism evidence="2 3">
    <name type="scientific">Laspinema olomoucense D3b</name>
    <dbReference type="NCBI Taxonomy" id="2953688"/>
    <lineage>
        <taxon>Bacteria</taxon>
        <taxon>Bacillati</taxon>
        <taxon>Cyanobacteriota</taxon>
        <taxon>Cyanophyceae</taxon>
        <taxon>Oscillatoriophycideae</taxon>
        <taxon>Oscillatoriales</taxon>
        <taxon>Laspinemataceae</taxon>
        <taxon>Laspinema</taxon>
        <taxon>Laspinema olomoucense</taxon>
    </lineage>
</organism>
<dbReference type="InterPro" id="IPR019734">
    <property type="entry name" value="TPR_rpt"/>
</dbReference>
<name>A0ABT2NF27_9CYAN</name>
<comment type="caution">
    <text evidence="2">The sequence shown here is derived from an EMBL/GenBank/DDBJ whole genome shotgun (WGS) entry which is preliminary data.</text>
</comment>
<evidence type="ECO:0000313" key="2">
    <source>
        <dbReference type="EMBL" id="MCT7981304.1"/>
    </source>
</evidence>
<dbReference type="InterPro" id="IPR011990">
    <property type="entry name" value="TPR-like_helical_dom_sf"/>
</dbReference>
<dbReference type="PANTHER" id="PTHR10098">
    <property type="entry name" value="RAPSYN-RELATED"/>
    <property type="match status" value="1"/>
</dbReference>
<protein>
    <submittedName>
        <fullName evidence="2">Tetratricopeptide repeat protein</fullName>
    </submittedName>
</protein>
<reference evidence="2 3" key="1">
    <citation type="journal article" date="2022" name="Front. Microbiol.">
        <title>High genomic differentiation and limited gene flow indicate recent cryptic speciation within the genus Laspinema (cyanobacteria).</title>
        <authorList>
            <person name="Stanojkovic A."/>
            <person name="Skoupy S."/>
            <person name="Skaloud P."/>
            <person name="Dvorak P."/>
        </authorList>
    </citation>
    <scope>NUCLEOTIDE SEQUENCE [LARGE SCALE GENOMIC DNA]</scope>
    <source>
        <strain evidence="2 3">D3b</strain>
    </source>
</reference>
<accession>A0ABT2NF27</accession>